<reference evidence="9 10" key="1">
    <citation type="submission" date="2019-05" db="EMBL/GenBank/DDBJ databases">
        <title>The Complete Genome Sequence of the n-alkane-degrading Desulfoglaeba alkanexedens ALDC reveals multiple alkylsuccinate synthase gene clusters.</title>
        <authorList>
            <person name="Callaghan A.V."/>
            <person name="Davidova I.A."/>
            <person name="Duncan K.E."/>
            <person name="Morris B."/>
            <person name="McInerney M.J."/>
        </authorList>
    </citation>
    <scope>NUCLEOTIDE SEQUENCE [LARGE SCALE GENOMIC DNA]</scope>
    <source>
        <strain evidence="9 10">ALDC</strain>
    </source>
</reference>
<dbReference type="KEGG" id="dax:FDQ92_02505"/>
<keyword evidence="6 8" id="KW-0472">Membrane</keyword>
<feature type="transmembrane region" description="Helical" evidence="8">
    <location>
        <begin position="82"/>
        <end position="105"/>
    </location>
</feature>
<evidence type="ECO:0008006" key="11">
    <source>
        <dbReference type="Google" id="ProtNLM"/>
    </source>
</evidence>
<sequence length="247" mass="26191">METLSKKDNEGQKISISPLPLPPSQKGRGNTIFPSFPGSSLETASWESKLELGNKVDGGASKQGAKLNRGIAYAGGDLVEDIGGWLFLGIVLAGFISAAVPADFFDRLAGSEPISQVLMLLAGIPLYICATASTPLAGAFILKGLSPGAALALLLSGPTTNMATRVLLWRLMGPRVVAVYLAAIAGCSLFFGWAVNRVYELGGFEMILRLAEGEEDTEHPLKVVSALVLVGLVVYNESKKRARMWKL</sequence>
<evidence type="ECO:0000256" key="5">
    <source>
        <dbReference type="ARBA" id="ARBA00022989"/>
    </source>
</evidence>
<evidence type="ECO:0000256" key="7">
    <source>
        <dbReference type="SAM" id="MobiDB-lite"/>
    </source>
</evidence>
<name>A0A4P8L0L4_9BACT</name>
<evidence type="ECO:0000313" key="10">
    <source>
        <dbReference type="Proteomes" id="UP000298602"/>
    </source>
</evidence>
<dbReference type="AlphaFoldDB" id="A0A4P8L0L4"/>
<feature type="transmembrane region" description="Helical" evidence="8">
    <location>
        <begin position="117"/>
        <end position="142"/>
    </location>
</feature>
<evidence type="ECO:0000256" key="1">
    <source>
        <dbReference type="ARBA" id="ARBA00004651"/>
    </source>
</evidence>
<keyword evidence="4 8" id="KW-0812">Transmembrane</keyword>
<proteinExistence type="inferred from homology"/>
<feature type="transmembrane region" description="Helical" evidence="8">
    <location>
        <begin position="219"/>
        <end position="236"/>
    </location>
</feature>
<accession>A0A4P8L0L4</accession>
<evidence type="ECO:0000256" key="8">
    <source>
        <dbReference type="SAM" id="Phobius"/>
    </source>
</evidence>
<reference evidence="9 10" key="2">
    <citation type="submission" date="2019-05" db="EMBL/GenBank/DDBJ databases">
        <authorList>
            <person name="Suflita J.M."/>
            <person name="Marks C.R."/>
        </authorList>
    </citation>
    <scope>NUCLEOTIDE SEQUENCE [LARGE SCALE GENOMIC DNA]</scope>
    <source>
        <strain evidence="9 10">ALDC</strain>
    </source>
</reference>
<dbReference type="PANTHER" id="PTHR34184:SF4">
    <property type="entry name" value="UPF0718 PROTEIN YCGR"/>
    <property type="match status" value="1"/>
</dbReference>
<dbReference type="InterPro" id="IPR052923">
    <property type="entry name" value="UPF0718"/>
</dbReference>
<dbReference type="EMBL" id="CP040098">
    <property type="protein sequence ID" value="QCQ21164.1"/>
    <property type="molecule type" value="Genomic_DNA"/>
</dbReference>
<evidence type="ECO:0000256" key="2">
    <source>
        <dbReference type="ARBA" id="ARBA00006386"/>
    </source>
</evidence>
<dbReference type="InterPro" id="IPR005524">
    <property type="entry name" value="DUF318"/>
</dbReference>
<comment type="similarity">
    <text evidence="2">Belongs to the UPF0718 family.</text>
</comment>
<feature type="region of interest" description="Disordered" evidence="7">
    <location>
        <begin position="1"/>
        <end position="28"/>
    </location>
</feature>
<comment type="subcellular location">
    <subcellularLocation>
        <location evidence="1">Cell membrane</location>
        <topology evidence="1">Multi-pass membrane protein</topology>
    </subcellularLocation>
</comment>
<evidence type="ECO:0000256" key="6">
    <source>
        <dbReference type="ARBA" id="ARBA00023136"/>
    </source>
</evidence>
<keyword evidence="5 8" id="KW-1133">Transmembrane helix</keyword>
<gene>
    <name evidence="9" type="ORF">FDQ92_02505</name>
</gene>
<dbReference type="OrthoDB" id="9770315at2"/>
<feature type="transmembrane region" description="Helical" evidence="8">
    <location>
        <begin position="177"/>
        <end position="199"/>
    </location>
</feature>
<keyword evidence="3" id="KW-1003">Cell membrane</keyword>
<dbReference type="Proteomes" id="UP000298602">
    <property type="component" value="Chromosome"/>
</dbReference>
<dbReference type="PANTHER" id="PTHR34184">
    <property type="entry name" value="UPF0718 PROTEIN YCGR"/>
    <property type="match status" value="1"/>
</dbReference>
<evidence type="ECO:0000256" key="3">
    <source>
        <dbReference type="ARBA" id="ARBA00022475"/>
    </source>
</evidence>
<dbReference type="GO" id="GO:0005886">
    <property type="term" value="C:plasma membrane"/>
    <property type="evidence" value="ECO:0007669"/>
    <property type="project" value="UniProtKB-SubCell"/>
</dbReference>
<feature type="transmembrane region" description="Helical" evidence="8">
    <location>
        <begin position="148"/>
        <end position="168"/>
    </location>
</feature>
<organism evidence="9 10">
    <name type="scientific">Desulfoglaeba alkanexedens ALDC</name>
    <dbReference type="NCBI Taxonomy" id="980445"/>
    <lineage>
        <taxon>Bacteria</taxon>
        <taxon>Pseudomonadati</taxon>
        <taxon>Thermodesulfobacteriota</taxon>
        <taxon>Syntrophobacteria</taxon>
        <taxon>Syntrophobacterales</taxon>
        <taxon>Syntrophobacteraceae</taxon>
        <taxon>Desulfoglaeba</taxon>
    </lineage>
</organism>
<feature type="compositionally biased region" description="Basic and acidic residues" evidence="7">
    <location>
        <begin position="1"/>
        <end position="11"/>
    </location>
</feature>
<evidence type="ECO:0000256" key="4">
    <source>
        <dbReference type="ARBA" id="ARBA00022692"/>
    </source>
</evidence>
<keyword evidence="10" id="KW-1185">Reference proteome</keyword>
<protein>
    <recommendedName>
        <fullName evidence="11">Permease</fullName>
    </recommendedName>
</protein>
<evidence type="ECO:0000313" key="9">
    <source>
        <dbReference type="EMBL" id="QCQ21164.1"/>
    </source>
</evidence>
<dbReference type="Pfam" id="PF03773">
    <property type="entry name" value="ArsP_1"/>
    <property type="match status" value="1"/>
</dbReference>